<dbReference type="PANTHER" id="PTHR42850:SF2">
    <property type="entry name" value="BLL5683 PROTEIN"/>
    <property type="match status" value="1"/>
</dbReference>
<dbReference type="InterPro" id="IPR050126">
    <property type="entry name" value="Ap4A_hydrolase"/>
</dbReference>
<dbReference type="AlphaFoldDB" id="A0AAX2AB77"/>
<dbReference type="Gene3D" id="3.60.21.10">
    <property type="match status" value="1"/>
</dbReference>
<dbReference type="GO" id="GO:0005737">
    <property type="term" value="C:cytoplasm"/>
    <property type="evidence" value="ECO:0007669"/>
    <property type="project" value="TreeGrafter"/>
</dbReference>
<organism evidence="3 4">
    <name type="scientific">Malaciobacter mytili LMG 24559</name>
    <dbReference type="NCBI Taxonomy" id="1032238"/>
    <lineage>
        <taxon>Bacteria</taxon>
        <taxon>Pseudomonadati</taxon>
        <taxon>Campylobacterota</taxon>
        <taxon>Epsilonproteobacteria</taxon>
        <taxon>Campylobacterales</taxon>
        <taxon>Arcobacteraceae</taxon>
        <taxon>Malaciobacter</taxon>
    </lineage>
</organism>
<dbReference type="EMBL" id="NXID01000090">
    <property type="protein sequence ID" value="RXK12359.1"/>
    <property type="molecule type" value="Genomic_DNA"/>
</dbReference>
<dbReference type="InterPro" id="IPR011152">
    <property type="entry name" value="Pesterase_MJ0912"/>
</dbReference>
<feature type="domain" description="Calcineurin-like phosphoesterase" evidence="2">
    <location>
        <begin position="4"/>
        <end position="216"/>
    </location>
</feature>
<evidence type="ECO:0000259" key="2">
    <source>
        <dbReference type="Pfam" id="PF12850"/>
    </source>
</evidence>
<dbReference type="SUPFAM" id="SSF56300">
    <property type="entry name" value="Metallo-dependent phosphatases"/>
    <property type="match status" value="1"/>
</dbReference>
<dbReference type="GO" id="GO:0016791">
    <property type="term" value="F:phosphatase activity"/>
    <property type="evidence" value="ECO:0007669"/>
    <property type="project" value="TreeGrafter"/>
</dbReference>
<dbReference type="CDD" id="cd00838">
    <property type="entry name" value="MPP_superfamily"/>
    <property type="match status" value="1"/>
</dbReference>
<gene>
    <name evidence="3" type="ORF">CP985_14550</name>
</gene>
<dbReference type="Proteomes" id="UP000290092">
    <property type="component" value="Unassembled WGS sequence"/>
</dbReference>
<sequence>MNKKIAIISDIHSNFTSLSLSIAQIKEQKIDLCIILGDLLTYGTMPNEVIDLLLEFQKNYECIFIKGNHDQFYFDLQDKKDYKKYKIASFVEESILWTNEKLKFNLFESFPWQNDFSISNIYFSHANPFEYGNWEYLNDEENIQKAAKTLYDKNMKIGIFGHTHRSKQSIVINELKVCNNFLYNSFKNSDEGILILNSGSIGQPRGTEPSILILSVFDDFIEFDYVKVKVDSKIMINKINNSSLSEDTKNKLNSFWEMKND</sequence>
<proteinExistence type="inferred from homology"/>
<name>A0AAX2AB77_9BACT</name>
<keyword evidence="4" id="KW-1185">Reference proteome</keyword>
<evidence type="ECO:0000313" key="3">
    <source>
        <dbReference type="EMBL" id="RXK12359.1"/>
    </source>
</evidence>
<dbReference type="KEGG" id="amyt:AMYT_0886"/>
<accession>A0AAX2AB77</accession>
<dbReference type="InterPro" id="IPR024654">
    <property type="entry name" value="Calcineurin-like_PHP_lpxH"/>
</dbReference>
<dbReference type="InterPro" id="IPR029052">
    <property type="entry name" value="Metallo-depent_PP-like"/>
</dbReference>
<dbReference type="PANTHER" id="PTHR42850">
    <property type="entry name" value="METALLOPHOSPHOESTERASE"/>
    <property type="match status" value="1"/>
</dbReference>
<protein>
    <recommendedName>
        <fullName evidence="2">Calcineurin-like phosphoesterase domain-containing protein</fullName>
    </recommendedName>
</protein>
<evidence type="ECO:0000313" key="4">
    <source>
        <dbReference type="Proteomes" id="UP000290092"/>
    </source>
</evidence>
<dbReference type="PIRSF" id="PIRSF000883">
    <property type="entry name" value="Pesterase_MJ0912"/>
    <property type="match status" value="1"/>
</dbReference>
<reference evidence="3 4" key="1">
    <citation type="submission" date="2017-09" db="EMBL/GenBank/DDBJ databases">
        <title>Genomics of the genus Arcobacter.</title>
        <authorList>
            <person name="Perez-Cataluna A."/>
            <person name="Figueras M.J."/>
            <person name="Salas-Masso N."/>
        </authorList>
    </citation>
    <scope>NUCLEOTIDE SEQUENCE [LARGE SCALE GENOMIC DNA]</scope>
    <source>
        <strain evidence="3 4">CECT 7386</strain>
    </source>
</reference>
<evidence type="ECO:0000256" key="1">
    <source>
        <dbReference type="ARBA" id="ARBA00008950"/>
    </source>
</evidence>
<dbReference type="RefSeq" id="WP_114841346.1">
    <property type="nucleotide sequence ID" value="NZ_CP031219.1"/>
</dbReference>
<dbReference type="Pfam" id="PF12850">
    <property type="entry name" value="Metallophos_2"/>
    <property type="match status" value="1"/>
</dbReference>
<comment type="similarity">
    <text evidence="1">Belongs to the metallophosphoesterase superfamily. YfcE family.</text>
</comment>
<comment type="caution">
    <text evidence="3">The sequence shown here is derived from an EMBL/GenBank/DDBJ whole genome shotgun (WGS) entry which is preliminary data.</text>
</comment>